<organism evidence="2 3">
    <name type="scientific">Dorcoceras hygrometricum</name>
    <dbReference type="NCBI Taxonomy" id="472368"/>
    <lineage>
        <taxon>Eukaryota</taxon>
        <taxon>Viridiplantae</taxon>
        <taxon>Streptophyta</taxon>
        <taxon>Embryophyta</taxon>
        <taxon>Tracheophyta</taxon>
        <taxon>Spermatophyta</taxon>
        <taxon>Magnoliopsida</taxon>
        <taxon>eudicotyledons</taxon>
        <taxon>Gunneridae</taxon>
        <taxon>Pentapetalae</taxon>
        <taxon>asterids</taxon>
        <taxon>lamiids</taxon>
        <taxon>Lamiales</taxon>
        <taxon>Gesneriaceae</taxon>
        <taxon>Didymocarpoideae</taxon>
        <taxon>Trichosporeae</taxon>
        <taxon>Loxocarpinae</taxon>
        <taxon>Dorcoceras</taxon>
    </lineage>
</organism>
<reference evidence="2 3" key="1">
    <citation type="journal article" date="2015" name="Proc. Natl. Acad. Sci. U.S.A.">
        <title>The resurrection genome of Boea hygrometrica: A blueprint for survival of dehydration.</title>
        <authorList>
            <person name="Xiao L."/>
            <person name="Yang G."/>
            <person name="Zhang L."/>
            <person name="Yang X."/>
            <person name="Zhao S."/>
            <person name="Ji Z."/>
            <person name="Zhou Q."/>
            <person name="Hu M."/>
            <person name="Wang Y."/>
            <person name="Chen M."/>
            <person name="Xu Y."/>
            <person name="Jin H."/>
            <person name="Xiao X."/>
            <person name="Hu G."/>
            <person name="Bao F."/>
            <person name="Hu Y."/>
            <person name="Wan P."/>
            <person name="Li L."/>
            <person name="Deng X."/>
            <person name="Kuang T."/>
            <person name="Xiang C."/>
            <person name="Zhu J.K."/>
            <person name="Oliver M.J."/>
            <person name="He Y."/>
        </authorList>
    </citation>
    <scope>NUCLEOTIDE SEQUENCE [LARGE SCALE GENOMIC DNA]</scope>
    <source>
        <strain evidence="3">cv. XS01</strain>
    </source>
</reference>
<evidence type="ECO:0000313" key="2">
    <source>
        <dbReference type="EMBL" id="KZV43919.1"/>
    </source>
</evidence>
<evidence type="ECO:0000313" key="3">
    <source>
        <dbReference type="Proteomes" id="UP000250235"/>
    </source>
</evidence>
<keyword evidence="3" id="KW-1185">Reference proteome</keyword>
<keyword evidence="1" id="KW-0472">Membrane</keyword>
<name>A0A2Z7CH10_9LAMI</name>
<keyword evidence="1" id="KW-0812">Transmembrane</keyword>
<evidence type="ECO:0000256" key="1">
    <source>
        <dbReference type="SAM" id="Phobius"/>
    </source>
</evidence>
<proteinExistence type="predicted"/>
<dbReference type="Proteomes" id="UP000250235">
    <property type="component" value="Unassembled WGS sequence"/>
</dbReference>
<protein>
    <submittedName>
        <fullName evidence="2">Uncharacterized protein</fullName>
    </submittedName>
</protein>
<dbReference type="EMBL" id="KQ997579">
    <property type="protein sequence ID" value="KZV43919.1"/>
    <property type="molecule type" value="Genomic_DNA"/>
</dbReference>
<keyword evidence="1" id="KW-1133">Transmembrane helix</keyword>
<gene>
    <name evidence="2" type="ORF">F511_27279</name>
</gene>
<dbReference type="AlphaFoldDB" id="A0A2Z7CH10"/>
<feature type="transmembrane region" description="Helical" evidence="1">
    <location>
        <begin position="111"/>
        <end position="133"/>
    </location>
</feature>
<sequence>MAAPLPACMSARGSALIARWPRKLRGRWGLLRALVARRRPRRGRPLLMISGAIVAQISSGHTRAQLCARPRYVAPDGRSMAGCIAQDVAHWLAIVGRPLAAWWPRKTLRCWPIVAAGCALVCAACMVAAAAAVRPPSGDDLRQIIATAEFFLLGYVRACPGQPVKFSGRYSISNRFWSILKF</sequence>
<accession>A0A2Z7CH10</accession>